<protein>
    <submittedName>
        <fullName evidence="1">Uncharacterized protein</fullName>
    </submittedName>
</protein>
<organism evidence="1 2">
    <name type="scientific">Pelobium manganitolerans</name>
    <dbReference type="NCBI Taxonomy" id="1842495"/>
    <lineage>
        <taxon>Bacteria</taxon>
        <taxon>Pseudomonadati</taxon>
        <taxon>Bacteroidota</taxon>
        <taxon>Sphingobacteriia</taxon>
        <taxon>Sphingobacteriales</taxon>
        <taxon>Sphingobacteriaceae</taxon>
        <taxon>Pelobium</taxon>
    </lineage>
</organism>
<gene>
    <name evidence="1" type="ORF">BCY91_14135</name>
</gene>
<evidence type="ECO:0000313" key="2">
    <source>
        <dbReference type="Proteomes" id="UP000283433"/>
    </source>
</evidence>
<comment type="caution">
    <text evidence="1">The sequence shown here is derived from an EMBL/GenBank/DDBJ whole genome shotgun (WGS) entry which is preliminary data.</text>
</comment>
<dbReference type="AlphaFoldDB" id="A0A419S9V8"/>
<dbReference type="EMBL" id="MBTA01000003">
    <property type="protein sequence ID" value="RKD19012.1"/>
    <property type="molecule type" value="Genomic_DNA"/>
</dbReference>
<sequence length="207" mass="22367">MSICGKITKNQAFDCAAPMTGGAKDAVYVFNHEDIDTLTRDVANPQVLRGITMKGATKGFLWEGPPNSVIASAKLQRKKYKNSYEQIVGVPLMANTSELKTELEKAGYGKFLVIVENNHQVGDSIFEVYFLDRGGILIKNERDIVNADLEGGYDINFGQEDTARESHLPATFAVTASPGDDGEGQPLPAVYSYAATKSALEALISAT</sequence>
<evidence type="ECO:0000313" key="1">
    <source>
        <dbReference type="EMBL" id="RKD19012.1"/>
    </source>
</evidence>
<accession>A0A419S9V8</accession>
<dbReference type="Proteomes" id="UP000283433">
    <property type="component" value="Unassembled WGS sequence"/>
</dbReference>
<dbReference type="RefSeq" id="WP_147387901.1">
    <property type="nucleotide sequence ID" value="NZ_MBTA01000003.1"/>
</dbReference>
<reference evidence="1 2" key="1">
    <citation type="submission" date="2016-07" db="EMBL/GenBank/DDBJ databases">
        <title>Genome of Pelobium manganitolerans.</title>
        <authorList>
            <person name="Wu S."/>
            <person name="Wang G."/>
        </authorList>
    </citation>
    <scope>NUCLEOTIDE SEQUENCE [LARGE SCALE GENOMIC DNA]</scope>
    <source>
        <strain evidence="1 2">YS-25</strain>
    </source>
</reference>
<name>A0A419S9V8_9SPHI</name>
<keyword evidence="2" id="KW-1185">Reference proteome</keyword>
<dbReference type="OrthoDB" id="793331at2"/>
<proteinExistence type="predicted"/>